<dbReference type="EMBL" id="MNPJ01000022">
    <property type="protein sequence ID" value="OQS54107.1"/>
    <property type="molecule type" value="Genomic_DNA"/>
</dbReference>
<name>A0A1W0E4B3_9MICR</name>
<reference evidence="2 3" key="1">
    <citation type="journal article" date="2017" name="Environ. Microbiol.">
        <title>Decay of the glycolytic pathway and adaptation to intranuclear parasitism within Enterocytozoonidae microsporidia.</title>
        <authorList>
            <person name="Wiredu Boakye D."/>
            <person name="Jaroenlak P."/>
            <person name="Prachumwat A."/>
            <person name="Williams T.A."/>
            <person name="Bateman K.S."/>
            <person name="Itsathitphaisarn O."/>
            <person name="Sritunyalucksana K."/>
            <person name="Paszkiewicz K.H."/>
            <person name="Moore K.A."/>
            <person name="Stentiford G.D."/>
            <person name="Williams B.A."/>
        </authorList>
    </citation>
    <scope>NUCLEOTIDE SEQUENCE [LARGE SCALE GENOMIC DNA]</scope>
    <source>
        <strain evidence="2 3">TH1</strain>
    </source>
</reference>
<keyword evidence="1" id="KW-1133">Transmembrane helix</keyword>
<proteinExistence type="predicted"/>
<accession>A0A1W0E4B3</accession>
<keyword evidence="1" id="KW-0472">Membrane</keyword>
<evidence type="ECO:0000313" key="2">
    <source>
        <dbReference type="EMBL" id="OQS54107.1"/>
    </source>
</evidence>
<dbReference type="Proteomes" id="UP000192758">
    <property type="component" value="Unassembled WGS sequence"/>
</dbReference>
<keyword evidence="3" id="KW-1185">Reference proteome</keyword>
<evidence type="ECO:0000256" key="1">
    <source>
        <dbReference type="SAM" id="Phobius"/>
    </source>
</evidence>
<keyword evidence="1" id="KW-0812">Transmembrane</keyword>
<dbReference type="AlphaFoldDB" id="A0A1W0E4B3"/>
<evidence type="ECO:0000313" key="3">
    <source>
        <dbReference type="Proteomes" id="UP000192758"/>
    </source>
</evidence>
<gene>
    <name evidence="2" type="ORF">EHP00_2225</name>
</gene>
<dbReference type="VEuPathDB" id="MicrosporidiaDB:EHP00_2225"/>
<organism evidence="2 3">
    <name type="scientific">Ecytonucleospora hepatopenaei</name>
    <dbReference type="NCBI Taxonomy" id="646526"/>
    <lineage>
        <taxon>Eukaryota</taxon>
        <taxon>Fungi</taxon>
        <taxon>Fungi incertae sedis</taxon>
        <taxon>Microsporidia</taxon>
        <taxon>Enterocytozoonidae</taxon>
        <taxon>Ecytonucleospora</taxon>
    </lineage>
</organism>
<sequence length="233" mass="27885">MFIYNSIILYTNIFILCYDYIFISTNKHTDNRYLAYNNGNLYLGHIPVIIKIYSSNTYNTYNTDSNTYNTDSNTYNTDSNTYNRYNTDKYIGIKYNNIIKYITIENNKYNNKHNSNKYNTNKHNNSNKYNNRIIVSDNNKSLFTIQLYHFNHSNSKYNTYILKYNDKCIMKDMKIGDCKLIKDIFIFRIERYRRHNKIKRSKNRITHNSNINSDINSNINSSNTNTNNIVSDY</sequence>
<feature type="transmembrane region" description="Helical" evidence="1">
    <location>
        <begin position="6"/>
        <end position="23"/>
    </location>
</feature>
<comment type="caution">
    <text evidence="2">The sequence shown here is derived from an EMBL/GenBank/DDBJ whole genome shotgun (WGS) entry which is preliminary data.</text>
</comment>
<protein>
    <submittedName>
        <fullName evidence="2">Uncharacterized protein</fullName>
    </submittedName>
</protein>